<evidence type="ECO:0000313" key="5">
    <source>
        <dbReference type="Proteomes" id="UP001381693"/>
    </source>
</evidence>
<accession>A0AAN8W9U4</accession>
<evidence type="ECO:0000259" key="3">
    <source>
        <dbReference type="SMART" id="SM01359"/>
    </source>
</evidence>
<gene>
    <name evidence="4" type="ORF">SK128_001867</name>
</gene>
<reference evidence="4 5" key="1">
    <citation type="submission" date="2023-11" db="EMBL/GenBank/DDBJ databases">
        <title>Halocaridina rubra genome assembly.</title>
        <authorList>
            <person name="Smith C."/>
        </authorList>
    </citation>
    <scope>NUCLEOTIDE SEQUENCE [LARGE SCALE GENOMIC DNA]</scope>
    <source>
        <strain evidence="4">EP-1</strain>
        <tissue evidence="4">Whole</tissue>
    </source>
</reference>
<dbReference type="InterPro" id="IPR011625">
    <property type="entry name" value="A2M_N_BRD"/>
</dbReference>
<dbReference type="InterPro" id="IPR002172">
    <property type="entry name" value="LDrepeatLR_classA_rpt"/>
</dbReference>
<dbReference type="Gene3D" id="4.10.400.10">
    <property type="entry name" value="Low-density Lipoprotein Receptor"/>
    <property type="match status" value="1"/>
</dbReference>
<organism evidence="4 5">
    <name type="scientific">Halocaridina rubra</name>
    <name type="common">Hawaiian red shrimp</name>
    <dbReference type="NCBI Taxonomy" id="373956"/>
    <lineage>
        <taxon>Eukaryota</taxon>
        <taxon>Metazoa</taxon>
        <taxon>Ecdysozoa</taxon>
        <taxon>Arthropoda</taxon>
        <taxon>Crustacea</taxon>
        <taxon>Multicrustacea</taxon>
        <taxon>Malacostraca</taxon>
        <taxon>Eumalacostraca</taxon>
        <taxon>Eucarida</taxon>
        <taxon>Decapoda</taxon>
        <taxon>Pleocyemata</taxon>
        <taxon>Caridea</taxon>
        <taxon>Atyoidea</taxon>
        <taxon>Atyidae</taxon>
        <taxon>Halocaridina</taxon>
    </lineage>
</organism>
<proteinExistence type="predicted"/>
<dbReference type="SMART" id="SM01359">
    <property type="entry name" value="A2M_N_2"/>
    <property type="match status" value="1"/>
</dbReference>
<dbReference type="Pfam" id="PF07703">
    <property type="entry name" value="A2M_BRD"/>
    <property type="match status" value="1"/>
</dbReference>
<dbReference type="AlphaFoldDB" id="A0AAN8W9U4"/>
<dbReference type="SMART" id="SM00192">
    <property type="entry name" value="LDLa"/>
    <property type="match status" value="1"/>
</dbReference>
<evidence type="ECO:0000256" key="2">
    <source>
        <dbReference type="PROSITE-ProRule" id="PRU00124"/>
    </source>
</evidence>
<feature type="disulfide bond" evidence="2">
    <location>
        <begin position="383"/>
        <end position="401"/>
    </location>
</feature>
<dbReference type="PROSITE" id="PS50068">
    <property type="entry name" value="LDLRA_2"/>
    <property type="match status" value="1"/>
</dbReference>
<dbReference type="PANTHER" id="PTHR11412:SF146">
    <property type="entry name" value="CD109 ANTIGEN"/>
    <property type="match status" value="1"/>
</dbReference>
<dbReference type="Gene3D" id="2.60.40.1930">
    <property type="match status" value="1"/>
</dbReference>
<dbReference type="CDD" id="cd00112">
    <property type="entry name" value="LDLa"/>
    <property type="match status" value="1"/>
</dbReference>
<feature type="disulfide bond" evidence="2">
    <location>
        <begin position="395"/>
        <end position="410"/>
    </location>
</feature>
<name>A0AAN8W9U4_HALRR</name>
<comment type="caution">
    <text evidence="2">Lacks conserved residue(s) required for the propagation of feature annotation.</text>
</comment>
<dbReference type="SUPFAM" id="SSF57424">
    <property type="entry name" value="LDL receptor-like module"/>
    <property type="match status" value="1"/>
</dbReference>
<evidence type="ECO:0000313" key="4">
    <source>
        <dbReference type="EMBL" id="KAK7017961.1"/>
    </source>
</evidence>
<sequence>MQISVRHADGEPLTPERLALSSVVITATVTTIQGAKIALPQIIIPTTSMDQQGRLETLTLLEMGGKDRGWVDEMVTAEKIWEKQGPEWVEKEIEELLVNYTREQFFSEYRKDGVFRFHFDIPEDSTTLRIDVVYSDAEAHQSAATAYAKPYFSPGKRYLHLTSSTEEAKIGEFAVFHVRSNFPVHEFVYLILSKGILVHAATEVTKGDDVVTFSVPVSMEMAPRFTFLVYVISHQREVIADFMSVPVKSFNNMKIQMTVNHHKDHTKKTVEVVVGAPAGSFYALVCQRALNYHKQHPNALTIARITNQMSQLEPIRRNVHTVLHKSREGSFADRLLSLPSHSYGVDVLAIFQDTYMVILTDAKLPVKPGRELKCSLTKGQLDCGDGTCFQHKELCDGVYHCKTKVDELGCDEVYDDFPANHDDQQGTARQFNLSIICVSLRDLIFVCCSVKASCLEKYISYLSSSISFY</sequence>
<dbReference type="Proteomes" id="UP001381693">
    <property type="component" value="Unassembled WGS sequence"/>
</dbReference>
<feature type="domain" description="Alpha-2-macroglobulin bait region" evidence="3">
    <location>
        <begin position="159"/>
        <end position="284"/>
    </location>
</feature>
<evidence type="ECO:0000256" key="1">
    <source>
        <dbReference type="ARBA" id="ARBA00023157"/>
    </source>
</evidence>
<keyword evidence="5" id="KW-1185">Reference proteome</keyword>
<dbReference type="InterPro" id="IPR050473">
    <property type="entry name" value="A2M/Complement_sys"/>
</dbReference>
<protein>
    <recommendedName>
        <fullName evidence="3">Alpha-2-macroglobulin bait region domain-containing protein</fullName>
    </recommendedName>
</protein>
<dbReference type="EMBL" id="JAXCGZ010023059">
    <property type="protein sequence ID" value="KAK7017961.1"/>
    <property type="molecule type" value="Genomic_DNA"/>
</dbReference>
<dbReference type="InterPro" id="IPR036055">
    <property type="entry name" value="LDL_receptor-like_sf"/>
</dbReference>
<comment type="caution">
    <text evidence="4">The sequence shown here is derived from an EMBL/GenBank/DDBJ whole genome shotgun (WGS) entry which is preliminary data.</text>
</comment>
<keyword evidence="1 2" id="KW-1015">Disulfide bond</keyword>
<dbReference type="PANTHER" id="PTHR11412">
    <property type="entry name" value="MACROGLOBULIN / COMPLEMENT"/>
    <property type="match status" value="1"/>
</dbReference>